<protein>
    <submittedName>
        <fullName evidence="2">Transaldolase</fullName>
    </submittedName>
</protein>
<dbReference type="PANTHER" id="PTHR10683">
    <property type="entry name" value="TRANSALDOLASE"/>
    <property type="match status" value="1"/>
</dbReference>
<dbReference type="SUPFAM" id="SSF51569">
    <property type="entry name" value="Aldolase"/>
    <property type="match status" value="1"/>
</dbReference>
<dbReference type="InterPro" id="IPR001585">
    <property type="entry name" value="TAL/FSA"/>
</dbReference>
<dbReference type="RefSeq" id="WP_158868710.1">
    <property type="nucleotide sequence ID" value="NZ_CP046401.1"/>
</dbReference>
<dbReference type="AlphaFoldDB" id="A0A6I6JZC0"/>
<dbReference type="Gene3D" id="3.20.20.70">
    <property type="entry name" value="Aldolase class I"/>
    <property type="match status" value="1"/>
</dbReference>
<organism evidence="2 3">
    <name type="scientific">Maribellus comscasis</name>
    <dbReference type="NCBI Taxonomy" id="2681766"/>
    <lineage>
        <taxon>Bacteria</taxon>
        <taxon>Pseudomonadati</taxon>
        <taxon>Bacteroidota</taxon>
        <taxon>Bacteroidia</taxon>
        <taxon>Marinilabiliales</taxon>
        <taxon>Prolixibacteraceae</taxon>
        <taxon>Maribellus</taxon>
    </lineage>
</organism>
<keyword evidence="3" id="KW-1185">Reference proteome</keyword>
<reference evidence="2 3" key="1">
    <citation type="submission" date="2019-11" db="EMBL/GenBank/DDBJ databases">
        <authorList>
            <person name="Zheng R.K."/>
            <person name="Sun C.M."/>
        </authorList>
    </citation>
    <scope>NUCLEOTIDE SEQUENCE [LARGE SCALE GENOMIC DNA]</scope>
    <source>
        <strain evidence="2 3">WC007</strain>
    </source>
</reference>
<dbReference type="Proteomes" id="UP000428260">
    <property type="component" value="Chromosome"/>
</dbReference>
<evidence type="ECO:0000256" key="1">
    <source>
        <dbReference type="ARBA" id="ARBA00023270"/>
    </source>
</evidence>
<dbReference type="InterPro" id="IPR013785">
    <property type="entry name" value="Aldolase_TIM"/>
</dbReference>
<gene>
    <name evidence="2" type="ORF">GM418_18390</name>
</gene>
<evidence type="ECO:0000313" key="3">
    <source>
        <dbReference type="Proteomes" id="UP000428260"/>
    </source>
</evidence>
<dbReference type="Pfam" id="PF00923">
    <property type="entry name" value="TAL_FSA"/>
    <property type="match status" value="1"/>
</dbReference>
<name>A0A6I6JZC0_9BACT</name>
<evidence type="ECO:0000313" key="2">
    <source>
        <dbReference type="EMBL" id="QGY45567.1"/>
    </source>
</evidence>
<dbReference type="EMBL" id="CP046401">
    <property type="protein sequence ID" value="QGY45567.1"/>
    <property type="molecule type" value="Genomic_DNA"/>
</dbReference>
<sequence length="407" mass="45826">MDKVLKEKIKAFILKGVEDKPIVAKEDTFWKALRNVGTELWLDTGDVDEAERIWTAEMTALTTNNTLVNKEIQKGIYDSFISEAKEIVRSLPLKQQIVEIAFILNARHGLRLAKKFGGFVSVELHTDTAHDKDAIIDYGLRYFEINPKQFIVKVPYTATGLIAARKLKEKGVRINFTLEFSARQNVMVAAVTKPDYLNVFLGRIGAYIKNNGLGDGSGAGERTVISTQRWVTELSRDNSKPTKLIAASMRNYEQLVDLAGVNVFTMPTKVAGEGREKLDGKFESKLNKVYPVDLNKKAPQYFPEKLWEVSSKEVELAKELDKNCPETGDELVERAHAAGCGDMFPRLNKEDLEFISSDGKIPKHERWAERIKFGELAIDTLLNLAGLASFTADQKELDTRIERIIKD</sequence>
<keyword evidence="1" id="KW-0704">Schiff base</keyword>
<accession>A0A6I6JZC0</accession>
<dbReference type="KEGG" id="mcos:GM418_18390"/>
<dbReference type="GO" id="GO:0005975">
    <property type="term" value="P:carbohydrate metabolic process"/>
    <property type="evidence" value="ECO:0007669"/>
    <property type="project" value="InterPro"/>
</dbReference>
<proteinExistence type="predicted"/>